<reference evidence="7" key="1">
    <citation type="submission" date="2019-11" db="EMBL/GenBank/DDBJ databases">
        <title>Genomic insights into an expanded diversity of filamentous marine cyanobacteria reveals the extraordinary biosynthetic potential of Moorea and Okeania.</title>
        <authorList>
            <person name="Ferreira Leao T."/>
            <person name="Wang M."/>
            <person name="Moss N."/>
            <person name="Da Silva R."/>
            <person name="Sanders J."/>
            <person name="Nurk S."/>
            <person name="Gurevich A."/>
            <person name="Humphrey G."/>
            <person name="Reher R."/>
            <person name="Zhu Q."/>
            <person name="Belda-Ferre P."/>
            <person name="Glukhov E."/>
            <person name="Rex R."/>
            <person name="Dorrestein P.C."/>
            <person name="Knight R."/>
            <person name="Pevzner P."/>
            <person name="Gerwick W.H."/>
            <person name="Gerwick L."/>
        </authorList>
    </citation>
    <scope>NUCLEOTIDE SEQUENCE</scope>
    <source>
        <strain evidence="7">SIO1C4</strain>
    </source>
</reference>
<evidence type="ECO:0000259" key="6">
    <source>
        <dbReference type="PROSITE" id="PS51900"/>
    </source>
</evidence>
<dbReference type="InterPro" id="IPR013762">
    <property type="entry name" value="Integrase-like_cat_sf"/>
</dbReference>
<dbReference type="GO" id="GO:0015074">
    <property type="term" value="P:DNA integration"/>
    <property type="evidence" value="ECO:0007669"/>
    <property type="project" value="InterPro"/>
</dbReference>
<dbReference type="InterPro" id="IPR044068">
    <property type="entry name" value="CB"/>
</dbReference>
<dbReference type="SUPFAM" id="SSF56349">
    <property type="entry name" value="DNA breaking-rejoining enzymes"/>
    <property type="match status" value="1"/>
</dbReference>
<comment type="caution">
    <text evidence="7">The sequence shown here is derived from an EMBL/GenBank/DDBJ whole genome shotgun (WGS) entry which is preliminary data.</text>
</comment>
<dbReference type="EMBL" id="JAAHFQ010000117">
    <property type="protein sequence ID" value="NER27621.1"/>
    <property type="molecule type" value="Genomic_DNA"/>
</dbReference>
<comment type="similarity">
    <text evidence="1">Belongs to the 'phage' integrase family.</text>
</comment>
<dbReference type="InterPro" id="IPR050090">
    <property type="entry name" value="Tyrosine_recombinase_XerCD"/>
</dbReference>
<name>A0A6B3NDB4_9CYAN</name>
<dbReference type="PANTHER" id="PTHR30349:SF64">
    <property type="entry name" value="PROPHAGE INTEGRASE INTD-RELATED"/>
    <property type="match status" value="1"/>
</dbReference>
<dbReference type="PROSITE" id="PS51900">
    <property type="entry name" value="CB"/>
    <property type="match status" value="1"/>
</dbReference>
<dbReference type="GO" id="GO:0006310">
    <property type="term" value="P:DNA recombination"/>
    <property type="evidence" value="ECO:0007669"/>
    <property type="project" value="UniProtKB-KW"/>
</dbReference>
<evidence type="ECO:0000256" key="4">
    <source>
        <dbReference type="PROSITE-ProRule" id="PRU01248"/>
    </source>
</evidence>
<gene>
    <name evidence="7" type="ORF">F6J89_08295</name>
</gene>
<dbReference type="GO" id="GO:0003677">
    <property type="term" value="F:DNA binding"/>
    <property type="evidence" value="ECO:0007669"/>
    <property type="project" value="UniProtKB-UniRule"/>
</dbReference>
<evidence type="ECO:0000256" key="1">
    <source>
        <dbReference type="ARBA" id="ARBA00008857"/>
    </source>
</evidence>
<dbReference type="InterPro" id="IPR010998">
    <property type="entry name" value="Integrase_recombinase_N"/>
</dbReference>
<sequence length="264" mass="29706">MWLFGRSPHTIAVYRRFAKRFLHCINKPLHLVTLADIQGWQQTLTKMAPASQRVACAAVKSLLKFAHEIGVLEMNIGVLIRAPKVKDELTERILTEAEVAALMAQETNKRNFIILRLLYLAGLRVSELCALKWKDTVPRGEMGQITVFGKGGKTRTILLPASLWQQLLSLRADASAQDPVFRSRNGRPLDRIRIYRIVQAAASRAGIEGNVSPHWLRHAHASHSLDHGAPLHLTQHTLGHSRISTTERYLHVRPNDSSAMYLPE</sequence>
<feature type="domain" description="Tyr recombinase" evidence="5">
    <location>
        <begin position="88"/>
        <end position="262"/>
    </location>
</feature>
<evidence type="ECO:0000313" key="7">
    <source>
        <dbReference type="EMBL" id="NER27621.1"/>
    </source>
</evidence>
<dbReference type="Gene3D" id="1.10.443.10">
    <property type="entry name" value="Intergrase catalytic core"/>
    <property type="match status" value="1"/>
</dbReference>
<proteinExistence type="inferred from homology"/>
<evidence type="ECO:0000256" key="2">
    <source>
        <dbReference type="ARBA" id="ARBA00023125"/>
    </source>
</evidence>
<dbReference type="PANTHER" id="PTHR30349">
    <property type="entry name" value="PHAGE INTEGRASE-RELATED"/>
    <property type="match status" value="1"/>
</dbReference>
<keyword evidence="3" id="KW-0233">DNA recombination</keyword>
<accession>A0A6B3NDB4</accession>
<feature type="domain" description="Core-binding (CB)" evidence="6">
    <location>
        <begin position="1"/>
        <end position="67"/>
    </location>
</feature>
<organism evidence="7">
    <name type="scientific">Symploca sp. SIO1C4</name>
    <dbReference type="NCBI Taxonomy" id="2607765"/>
    <lineage>
        <taxon>Bacteria</taxon>
        <taxon>Bacillati</taxon>
        <taxon>Cyanobacteriota</taxon>
        <taxon>Cyanophyceae</taxon>
        <taxon>Coleofasciculales</taxon>
        <taxon>Coleofasciculaceae</taxon>
        <taxon>Symploca</taxon>
    </lineage>
</organism>
<dbReference type="Gene3D" id="1.10.150.130">
    <property type="match status" value="1"/>
</dbReference>
<evidence type="ECO:0000256" key="3">
    <source>
        <dbReference type="ARBA" id="ARBA00023172"/>
    </source>
</evidence>
<keyword evidence="2 4" id="KW-0238">DNA-binding</keyword>
<dbReference type="PROSITE" id="PS51898">
    <property type="entry name" value="TYR_RECOMBINASE"/>
    <property type="match status" value="1"/>
</dbReference>
<dbReference type="Pfam" id="PF00589">
    <property type="entry name" value="Phage_integrase"/>
    <property type="match status" value="1"/>
</dbReference>
<dbReference type="InterPro" id="IPR002104">
    <property type="entry name" value="Integrase_catalytic"/>
</dbReference>
<evidence type="ECO:0000259" key="5">
    <source>
        <dbReference type="PROSITE" id="PS51898"/>
    </source>
</evidence>
<dbReference type="InterPro" id="IPR011010">
    <property type="entry name" value="DNA_brk_join_enz"/>
</dbReference>
<protein>
    <submittedName>
        <fullName evidence="7">Tyrosine-type recombinase/integrase</fullName>
    </submittedName>
</protein>
<dbReference type="AlphaFoldDB" id="A0A6B3NDB4"/>